<organism evidence="9">
    <name type="scientific">bioreactor metagenome</name>
    <dbReference type="NCBI Taxonomy" id="1076179"/>
    <lineage>
        <taxon>unclassified sequences</taxon>
        <taxon>metagenomes</taxon>
        <taxon>ecological metagenomes</taxon>
    </lineage>
</organism>
<feature type="transmembrane region" description="Helical" evidence="7">
    <location>
        <begin position="49"/>
        <end position="67"/>
    </location>
</feature>
<evidence type="ECO:0000256" key="3">
    <source>
        <dbReference type="ARBA" id="ARBA00022553"/>
    </source>
</evidence>
<keyword evidence="6" id="KW-0902">Two-component regulatory system</keyword>
<dbReference type="InterPro" id="IPR003594">
    <property type="entry name" value="HATPase_dom"/>
</dbReference>
<dbReference type="InterPro" id="IPR036890">
    <property type="entry name" value="HATPase_C_sf"/>
</dbReference>
<keyword evidence="7" id="KW-0472">Membrane</keyword>
<comment type="catalytic activity">
    <reaction evidence="1">
        <text>ATP + protein L-histidine = ADP + protein N-phospho-L-histidine.</text>
        <dbReference type="EC" id="2.7.13.3"/>
    </reaction>
</comment>
<accession>A0A644ZZU7</accession>
<evidence type="ECO:0000256" key="5">
    <source>
        <dbReference type="ARBA" id="ARBA00022777"/>
    </source>
</evidence>
<dbReference type="Pfam" id="PF02518">
    <property type="entry name" value="HATPase_c"/>
    <property type="match status" value="1"/>
</dbReference>
<dbReference type="GO" id="GO:0004673">
    <property type="term" value="F:protein histidine kinase activity"/>
    <property type="evidence" value="ECO:0007669"/>
    <property type="project" value="UniProtKB-EC"/>
</dbReference>
<keyword evidence="3" id="KW-0597">Phosphoprotein</keyword>
<keyword evidence="5 9" id="KW-0418">Kinase</keyword>
<feature type="transmembrane region" description="Helical" evidence="7">
    <location>
        <begin position="20"/>
        <end position="42"/>
    </location>
</feature>
<evidence type="ECO:0000256" key="2">
    <source>
        <dbReference type="ARBA" id="ARBA00012438"/>
    </source>
</evidence>
<evidence type="ECO:0000313" key="9">
    <source>
        <dbReference type="EMBL" id="MPM46500.1"/>
    </source>
</evidence>
<feature type="transmembrane region" description="Helical" evidence="7">
    <location>
        <begin position="79"/>
        <end position="103"/>
    </location>
</feature>
<protein>
    <recommendedName>
        <fullName evidence="2">histidine kinase</fullName>
        <ecNumber evidence="2">2.7.13.3</ecNumber>
    </recommendedName>
</protein>
<sequence length="362" mass="41811">MIFLFRGILAWMGQDTLTHAFWTALPGGLYYVFYSLLFYLAVRNKHTVKFFHLIISVLCCDFISNWIESLLRSGMFPSQAHSLELLAIAVVRTTLVGFTFVLIDRYHSLLARKEHEQRYQRLFLMTAELKNEIYFMKKNSEEIEQIMGNAYRLYESLSDRQIESQILDCALAIARDVHEIKKDYLGIIMGLEREINDEYPETEMKFSDLLTILKEVTYSQIDTKHLPIILDFQCQDDFMTQAHYSLMLILKNLVNNAMEAIEFDRRKGRIKISGHRVQADYMISVCDDGPGISEKNLPKVFHHGFSTKFDQTTGNIYRGVGLSGVKSVVEERFHGTISVTSLPNVKTEFQIRIPTGSLEEEA</sequence>
<dbReference type="PROSITE" id="PS50109">
    <property type="entry name" value="HIS_KIN"/>
    <property type="match status" value="1"/>
</dbReference>
<dbReference type="PANTHER" id="PTHR44936:SF9">
    <property type="entry name" value="SENSOR PROTEIN CREC"/>
    <property type="match status" value="1"/>
</dbReference>
<dbReference type="PANTHER" id="PTHR44936">
    <property type="entry name" value="SENSOR PROTEIN CREC"/>
    <property type="match status" value="1"/>
</dbReference>
<dbReference type="AlphaFoldDB" id="A0A644ZZU7"/>
<comment type="caution">
    <text evidence="9">The sequence shown here is derived from an EMBL/GenBank/DDBJ whole genome shotgun (WGS) entry which is preliminary data.</text>
</comment>
<dbReference type="GO" id="GO:0000160">
    <property type="term" value="P:phosphorelay signal transduction system"/>
    <property type="evidence" value="ECO:0007669"/>
    <property type="project" value="UniProtKB-KW"/>
</dbReference>
<dbReference type="EMBL" id="VSSQ01011304">
    <property type="protein sequence ID" value="MPM46500.1"/>
    <property type="molecule type" value="Genomic_DNA"/>
</dbReference>
<dbReference type="Gene3D" id="3.30.565.10">
    <property type="entry name" value="Histidine kinase-like ATPase, C-terminal domain"/>
    <property type="match status" value="1"/>
</dbReference>
<feature type="domain" description="Histidine kinase" evidence="8">
    <location>
        <begin position="124"/>
        <end position="357"/>
    </location>
</feature>
<name>A0A644ZZU7_9ZZZZ</name>
<keyword evidence="4 9" id="KW-0808">Transferase</keyword>
<dbReference type="EC" id="2.7.13.3" evidence="2"/>
<evidence type="ECO:0000259" key="8">
    <source>
        <dbReference type="PROSITE" id="PS50109"/>
    </source>
</evidence>
<reference evidence="9" key="1">
    <citation type="submission" date="2019-08" db="EMBL/GenBank/DDBJ databases">
        <authorList>
            <person name="Kucharzyk K."/>
            <person name="Murdoch R.W."/>
            <person name="Higgins S."/>
            <person name="Loffler F."/>
        </authorList>
    </citation>
    <scope>NUCLEOTIDE SEQUENCE</scope>
</reference>
<keyword evidence="7" id="KW-0812">Transmembrane</keyword>
<proteinExistence type="predicted"/>
<dbReference type="SUPFAM" id="SSF55874">
    <property type="entry name" value="ATPase domain of HSP90 chaperone/DNA topoisomerase II/histidine kinase"/>
    <property type="match status" value="1"/>
</dbReference>
<dbReference type="SMART" id="SM00387">
    <property type="entry name" value="HATPase_c"/>
    <property type="match status" value="1"/>
</dbReference>
<dbReference type="InterPro" id="IPR050980">
    <property type="entry name" value="2C_sensor_his_kinase"/>
</dbReference>
<evidence type="ECO:0000256" key="1">
    <source>
        <dbReference type="ARBA" id="ARBA00000085"/>
    </source>
</evidence>
<evidence type="ECO:0000256" key="7">
    <source>
        <dbReference type="SAM" id="Phobius"/>
    </source>
</evidence>
<evidence type="ECO:0000256" key="4">
    <source>
        <dbReference type="ARBA" id="ARBA00022679"/>
    </source>
</evidence>
<keyword evidence="7" id="KW-1133">Transmembrane helix</keyword>
<evidence type="ECO:0000256" key="6">
    <source>
        <dbReference type="ARBA" id="ARBA00023012"/>
    </source>
</evidence>
<gene>
    <name evidence="9" type="primary">glnK_4</name>
    <name evidence="9" type="ORF">SDC9_93203</name>
</gene>
<dbReference type="InterPro" id="IPR005467">
    <property type="entry name" value="His_kinase_dom"/>
</dbReference>